<keyword evidence="5" id="KW-0998">Cell outer membrane</keyword>
<dbReference type="OrthoDB" id="5694214at2"/>
<dbReference type="GO" id="GO:0009279">
    <property type="term" value="C:cell outer membrane"/>
    <property type="evidence" value="ECO:0007669"/>
    <property type="project" value="UniProtKB-SubCell"/>
</dbReference>
<dbReference type="RefSeq" id="WP_084842987.1">
    <property type="nucleotide sequence ID" value="NZ_ARYN01000018.1"/>
</dbReference>
<proteinExistence type="inferred from homology"/>
<name>A0A1Y1T0N7_9FLAO</name>
<dbReference type="Pfam" id="PF07980">
    <property type="entry name" value="SusD_RagB"/>
    <property type="match status" value="1"/>
</dbReference>
<keyword evidence="4" id="KW-0472">Membrane</keyword>
<comment type="similarity">
    <text evidence="2">Belongs to the SusD family.</text>
</comment>
<dbReference type="Gene3D" id="1.25.40.390">
    <property type="match status" value="1"/>
</dbReference>
<evidence type="ECO:0000256" key="1">
    <source>
        <dbReference type="ARBA" id="ARBA00004442"/>
    </source>
</evidence>
<evidence type="ECO:0000256" key="4">
    <source>
        <dbReference type="ARBA" id="ARBA00023136"/>
    </source>
</evidence>
<evidence type="ECO:0000256" key="3">
    <source>
        <dbReference type="ARBA" id="ARBA00022729"/>
    </source>
</evidence>
<sequence>MKIKTILILVIALSTISCNDYLDLRPPNGTVRQEFWKTKEDVQAAVIGIYSEMVSNQDFAERLFIYGELRGDMVIPGQNASDNQIFLNTTNILSTNALTDWGMFYRIINFCNTVIDLAPQVLEEDPTLDEEELEGYLSEALAIRAYLYFTLAKTFKDVPLKLDATLNDNDNFQIPTSSQEEVFLQVIEDLNQAEEYSISDYGNLAENKGRITTYAINAMQADAYLWLNDFTNALDATNKVIESGNFELIPASNSWFGTVFGEGNSSESIFELQFSDENLNSFINVFLQRAEYRASSRAVTEVFGIDRQNPENQDIRGERASIVASGAEIYKFIGLNSEQRKTTTTSNTHWFFYRYSEVLLMKAEALNELNRGEEAIAIVEEIREIREAIEITELNPAANDKTSISDYILAERSRELAFEGKRWFDVLRVARRDNYARLDLILSMALSSAPPNQQQSILNKLQDPNSHYLPINQNELYTNKQLVQNPFYN</sequence>
<dbReference type="AlphaFoldDB" id="A0A1Y1T0N7"/>
<dbReference type="InterPro" id="IPR011990">
    <property type="entry name" value="TPR-like_helical_dom_sf"/>
</dbReference>
<reference evidence="8 9" key="1">
    <citation type="submission" date="2013-04" db="EMBL/GenBank/DDBJ databases">
        <title>Zunongwangia sp. 22II14-10F7 Genome Sequencing.</title>
        <authorList>
            <person name="Lai Q."/>
            <person name="Shao Z."/>
        </authorList>
    </citation>
    <scope>NUCLEOTIDE SEQUENCE [LARGE SCALE GENOMIC DNA]</scope>
    <source>
        <strain evidence="8 9">22II14-10F7</strain>
    </source>
</reference>
<gene>
    <name evidence="8" type="ORF">IIF7_17527</name>
</gene>
<evidence type="ECO:0000313" key="8">
    <source>
        <dbReference type="EMBL" id="ORL44145.1"/>
    </source>
</evidence>
<keyword evidence="9" id="KW-1185">Reference proteome</keyword>
<evidence type="ECO:0000259" key="6">
    <source>
        <dbReference type="Pfam" id="PF07980"/>
    </source>
</evidence>
<organism evidence="8 9">
    <name type="scientific">Zunongwangia atlantica 22II14-10F7</name>
    <dbReference type="NCBI Taxonomy" id="1185767"/>
    <lineage>
        <taxon>Bacteria</taxon>
        <taxon>Pseudomonadati</taxon>
        <taxon>Bacteroidota</taxon>
        <taxon>Flavobacteriia</taxon>
        <taxon>Flavobacteriales</taxon>
        <taxon>Flavobacteriaceae</taxon>
        <taxon>Zunongwangia</taxon>
    </lineage>
</organism>
<dbReference type="PROSITE" id="PS51257">
    <property type="entry name" value="PROKAR_LIPOPROTEIN"/>
    <property type="match status" value="1"/>
</dbReference>
<evidence type="ECO:0000256" key="5">
    <source>
        <dbReference type="ARBA" id="ARBA00023237"/>
    </source>
</evidence>
<feature type="domain" description="SusD-like N-terminal" evidence="7">
    <location>
        <begin position="20"/>
        <end position="221"/>
    </location>
</feature>
<dbReference type="CDD" id="cd08977">
    <property type="entry name" value="SusD"/>
    <property type="match status" value="1"/>
</dbReference>
<evidence type="ECO:0000313" key="9">
    <source>
        <dbReference type="Proteomes" id="UP000192746"/>
    </source>
</evidence>
<feature type="domain" description="RagB/SusD" evidence="6">
    <location>
        <begin position="325"/>
        <end position="488"/>
    </location>
</feature>
<protein>
    <submittedName>
        <fullName evidence="8">RagB/SusD domain-containing protein</fullName>
    </submittedName>
</protein>
<dbReference type="Proteomes" id="UP000192746">
    <property type="component" value="Unassembled WGS sequence"/>
</dbReference>
<dbReference type="InterPro" id="IPR033985">
    <property type="entry name" value="SusD-like_N"/>
</dbReference>
<comment type="caution">
    <text evidence="8">The sequence shown here is derived from an EMBL/GenBank/DDBJ whole genome shotgun (WGS) entry which is preliminary data.</text>
</comment>
<dbReference type="STRING" id="1185767.IIF7_17527"/>
<dbReference type="Pfam" id="PF14322">
    <property type="entry name" value="SusD-like_3"/>
    <property type="match status" value="1"/>
</dbReference>
<evidence type="ECO:0000259" key="7">
    <source>
        <dbReference type="Pfam" id="PF14322"/>
    </source>
</evidence>
<comment type="subcellular location">
    <subcellularLocation>
        <location evidence="1">Cell outer membrane</location>
    </subcellularLocation>
</comment>
<dbReference type="EMBL" id="ARYN01000018">
    <property type="protein sequence ID" value="ORL44145.1"/>
    <property type="molecule type" value="Genomic_DNA"/>
</dbReference>
<keyword evidence="3" id="KW-0732">Signal</keyword>
<dbReference type="InterPro" id="IPR012944">
    <property type="entry name" value="SusD_RagB_dom"/>
</dbReference>
<accession>A0A1Y1T0N7</accession>
<dbReference type="SUPFAM" id="SSF48452">
    <property type="entry name" value="TPR-like"/>
    <property type="match status" value="1"/>
</dbReference>
<evidence type="ECO:0000256" key="2">
    <source>
        <dbReference type="ARBA" id="ARBA00006275"/>
    </source>
</evidence>